<feature type="region of interest" description="Disordered" evidence="1">
    <location>
        <begin position="1"/>
        <end position="257"/>
    </location>
</feature>
<protein>
    <submittedName>
        <fullName evidence="3">Basic salivary proline-rich protein 3-like</fullName>
    </submittedName>
</protein>
<evidence type="ECO:0000313" key="2">
    <source>
        <dbReference type="Proteomes" id="UP001108280"/>
    </source>
</evidence>
<reference evidence="2" key="2">
    <citation type="journal article" date="2020" name="Biotechnol. Bioeng.">
        <title>Chromosome-scale scaffolds for the Chinese hamster reference genome assembly to facilitate the study of the CHO epigenome.</title>
        <authorList>
            <person name="Hilliard W."/>
            <person name="MacDonald M."/>
            <person name="Lee K.H."/>
        </authorList>
    </citation>
    <scope>NUCLEOTIDE SEQUENCE [LARGE SCALE GENOMIC DNA]</scope>
    <source>
        <strain evidence="2">17A/GY</strain>
    </source>
</reference>
<name>A0A9J7JVW2_CRIGR</name>
<keyword evidence="2" id="KW-1185">Reference proteome</keyword>
<feature type="compositionally biased region" description="Low complexity" evidence="1">
    <location>
        <begin position="62"/>
        <end position="82"/>
    </location>
</feature>
<dbReference type="RefSeq" id="XP_035297485.1">
    <property type="nucleotide sequence ID" value="XM_035441594.1"/>
</dbReference>
<organism evidence="2 3">
    <name type="scientific">Cricetulus griseus</name>
    <name type="common">Chinese hamster</name>
    <name type="synonym">Cricetulus barabensis griseus</name>
    <dbReference type="NCBI Taxonomy" id="10029"/>
    <lineage>
        <taxon>Eukaryota</taxon>
        <taxon>Metazoa</taxon>
        <taxon>Chordata</taxon>
        <taxon>Craniata</taxon>
        <taxon>Vertebrata</taxon>
        <taxon>Euteleostomi</taxon>
        <taxon>Mammalia</taxon>
        <taxon>Eutheria</taxon>
        <taxon>Euarchontoglires</taxon>
        <taxon>Glires</taxon>
        <taxon>Rodentia</taxon>
        <taxon>Myomorpha</taxon>
        <taxon>Muroidea</taxon>
        <taxon>Cricetidae</taxon>
        <taxon>Cricetinae</taxon>
        <taxon>Cricetulus</taxon>
    </lineage>
</organism>
<sequence>MGRGGGRAPLARSGAPSPTHSAMDPAAGAQGPTSPEGNDSGGGGGAPPPRRTRMEGSPPVTPSGFASSLSPSQLSLLGAPAPKSVLSASTAPSDPLPSPDWLPPPTRLRRSPPSHTWFWGCQELKGGDQSLETAWSPAGDRSETGGIGRLTPLGPRRVPARPAAVPLRGGCSESQGGCSRRRIPATPTDGSISTRARPPGTRIGLRSADGQVVRPMRRCRSRQSRGSTSLPPSPAQTQASRPQGIRALPRLSGPLPRRPECDPGVQVFCGKNVCIAVFVSECTCTIEGNHTPKVLTGDLPMGSP</sequence>
<dbReference type="OrthoDB" id="10565924at2759"/>
<reference evidence="3" key="3">
    <citation type="submission" date="2025-08" db="UniProtKB">
        <authorList>
            <consortium name="RefSeq"/>
        </authorList>
    </citation>
    <scope>IDENTIFICATION</scope>
    <source>
        <strain evidence="3">17A/GY</strain>
        <tissue evidence="3">Liver</tissue>
    </source>
</reference>
<feature type="compositionally biased region" description="Low complexity" evidence="1">
    <location>
        <begin position="246"/>
        <end position="255"/>
    </location>
</feature>
<gene>
    <name evidence="3" type="primary">LOC118238482</name>
</gene>
<accession>A0A9J7JVW2</accession>
<proteinExistence type="predicted"/>
<dbReference type="AlphaFoldDB" id="A0A9J7JVW2"/>
<dbReference type="KEGG" id="cge:118238482"/>
<dbReference type="Proteomes" id="UP001108280">
    <property type="component" value="Chromosome 3"/>
</dbReference>
<dbReference type="GeneID" id="118238482"/>
<evidence type="ECO:0000256" key="1">
    <source>
        <dbReference type="SAM" id="MobiDB-lite"/>
    </source>
</evidence>
<evidence type="ECO:0000313" key="3">
    <source>
        <dbReference type="RefSeq" id="XP_035297485.1"/>
    </source>
</evidence>
<feature type="compositionally biased region" description="Pro residues" evidence="1">
    <location>
        <begin position="94"/>
        <end position="106"/>
    </location>
</feature>
<reference evidence="2" key="1">
    <citation type="journal article" date="2018" name="Biotechnol. Bioeng.">
        <title>A reference genome of the Chinese hamster based on a hybrid assembly strategy.</title>
        <authorList>
            <person name="Rupp O."/>
            <person name="MacDonald M.L."/>
            <person name="Li S."/>
            <person name="Dhiman H."/>
            <person name="Polson S."/>
            <person name="Griep S."/>
            <person name="Heffner K."/>
            <person name="Hernandez I."/>
            <person name="Brinkrolf K."/>
            <person name="Jadhav V."/>
            <person name="Samoudi M."/>
            <person name="Hao H."/>
            <person name="Kingham B."/>
            <person name="Goesmann A."/>
            <person name="Betenbaugh M.J."/>
            <person name="Lewis N.E."/>
            <person name="Borth N."/>
            <person name="Lee K.H."/>
        </authorList>
    </citation>
    <scope>NUCLEOTIDE SEQUENCE [LARGE SCALE GENOMIC DNA]</scope>
    <source>
        <strain evidence="2">17A/GY</strain>
    </source>
</reference>
<feature type="compositionally biased region" description="Low complexity" evidence="1">
    <location>
        <begin position="152"/>
        <end position="170"/>
    </location>
</feature>